<sequence length="120" mass="13647">MRLNEQATPATGPNFVYDQQALIMACPMIKHIDSRGEEQVAFFGGTMAVSNKYTYNLTTHGINDGDLVQFGSYNAGCSDNWYPQWYKYDSRNTNQIHFNLIGTAFKTWFELEKSEAPSET</sequence>
<protein>
    <submittedName>
        <fullName evidence="2">Uncharacterized protein</fullName>
    </submittedName>
</protein>
<dbReference type="Proteomes" id="UP000076532">
    <property type="component" value="Unassembled WGS sequence"/>
</dbReference>
<accession>A0A166QW93</accession>
<dbReference type="EMBL" id="KV417508">
    <property type="protein sequence ID" value="KZP27626.1"/>
    <property type="molecule type" value="Genomic_DNA"/>
</dbReference>
<organism evidence="2 3">
    <name type="scientific">Athelia psychrophila</name>
    <dbReference type="NCBI Taxonomy" id="1759441"/>
    <lineage>
        <taxon>Eukaryota</taxon>
        <taxon>Fungi</taxon>
        <taxon>Dikarya</taxon>
        <taxon>Basidiomycota</taxon>
        <taxon>Agaricomycotina</taxon>
        <taxon>Agaricomycetes</taxon>
        <taxon>Agaricomycetidae</taxon>
        <taxon>Atheliales</taxon>
        <taxon>Atheliaceae</taxon>
        <taxon>Athelia</taxon>
    </lineage>
</organism>
<dbReference type="AlphaFoldDB" id="A0A166QW93"/>
<proteinExistence type="predicted"/>
<dbReference type="EMBL" id="KV417920">
    <property type="protein sequence ID" value="KZP04473.1"/>
    <property type="molecule type" value="Genomic_DNA"/>
</dbReference>
<evidence type="ECO:0000313" key="3">
    <source>
        <dbReference type="Proteomes" id="UP000076532"/>
    </source>
</evidence>
<evidence type="ECO:0000313" key="1">
    <source>
        <dbReference type="EMBL" id="KZP04473.1"/>
    </source>
</evidence>
<evidence type="ECO:0000313" key="2">
    <source>
        <dbReference type="EMBL" id="KZP27626.1"/>
    </source>
</evidence>
<name>A0A166QW93_9AGAM</name>
<gene>
    <name evidence="2" type="ORF">FIBSPDRAFT_853492</name>
    <name evidence="1" type="ORF">FIBSPDRAFT_878488</name>
</gene>
<keyword evidence="3" id="KW-1185">Reference proteome</keyword>
<reference evidence="2 3" key="1">
    <citation type="journal article" date="2016" name="Mol. Biol. Evol.">
        <title>Comparative Genomics of Early-Diverging Mushroom-Forming Fungi Provides Insights into the Origins of Lignocellulose Decay Capabilities.</title>
        <authorList>
            <person name="Nagy L.G."/>
            <person name="Riley R."/>
            <person name="Tritt A."/>
            <person name="Adam C."/>
            <person name="Daum C."/>
            <person name="Floudas D."/>
            <person name="Sun H."/>
            <person name="Yadav J.S."/>
            <person name="Pangilinan J."/>
            <person name="Larsson K.H."/>
            <person name="Matsuura K."/>
            <person name="Barry K."/>
            <person name="Labutti K."/>
            <person name="Kuo R."/>
            <person name="Ohm R.A."/>
            <person name="Bhattacharya S.S."/>
            <person name="Shirouzu T."/>
            <person name="Yoshinaga Y."/>
            <person name="Martin F.M."/>
            <person name="Grigoriev I.V."/>
            <person name="Hibbett D.S."/>
        </authorList>
    </citation>
    <scope>NUCLEOTIDE SEQUENCE [LARGE SCALE GENOMIC DNA]</scope>
    <source>
        <strain evidence="2 3">CBS 109695</strain>
    </source>
</reference>